<protein>
    <submittedName>
        <fullName evidence="4">G6691 protein</fullName>
    </submittedName>
</protein>
<comment type="caution">
    <text evidence="4">The sequence shown here is derived from an EMBL/GenBank/DDBJ whole genome shotgun (WGS) entry which is preliminary data.</text>
</comment>
<feature type="transmembrane region" description="Helical" evidence="2">
    <location>
        <begin position="914"/>
        <end position="937"/>
    </location>
</feature>
<accession>A0ABP1FX80</accession>
<keyword evidence="2" id="KW-1133">Transmembrane helix</keyword>
<dbReference type="Proteomes" id="UP001497392">
    <property type="component" value="Unassembled WGS sequence"/>
</dbReference>
<name>A0ABP1FX80_9CHLO</name>
<proteinExistence type="predicted"/>
<sequence>MWRSCWGALLLAGLLCLLEAGYGVGAANSRYPQAEAQKAGTRHSGVVTGSQRRLHQSGGTDGSTQQVAARAKNTIDGQLNFPDPQHGPKPQVLVQQFQQKVNEAVPVVGPKIVNATNALYQHMDLAPVMTRLMSLAQNNLVGLFPGSNPYGFQADPNTFCLFAVPKDGSTQAANQLTSWLQKGQQSADAAVNGITSLSNNLASKVPEMPSQLPTMPATALYNAFAAKQPGSAPDLGVVGMEKDGKQYVCTPYQPFGGGALPTPYGTSAAAAAPAGAADAFPLRFQDGSLLGLPAPAPEAAPADPSALTSIARQYVTSFRAQQPAAGPAAAQAPAADPLFADLLGDDSMYGQAPSPGGGYGSSGVRRPPIAYYNNKTGGVVVTPPKSLFVNFGKDMDKVLQGKTGNPFFDCVGMDSGAVPFKSFVQANGNNAHTLANHFVSYLKGDLSTKDGGLADKLSLENPFDPNSKPINLKFNAERPYFNLPQGGLPFLSNPTSTTGAGPTTLQQGPPLLPPGTIQGPGSNSAVANSAAFSAMQNSNMPTITSVVFDGFLSDCTVIIGSYPHGDGTFDKANDFQSVVVDGAWSMGLATAKLHAGQVAYIVPAAKGNSYPALDGSTNRPGFCYDTALLLPEFNPMAVPMPAADSAGSSGLVASPLTTVLVFSQASGLTSAQLHNAFGIDQSIDLTTFNALGDAMQSPSGVGLGILKIDVKIQNTVTLGATALNNNSASYASYAILLDQAIGHQAAGGNVAPSTGRHLLQSSTNTVDLTRGATVAGLMSFAQTSAGSNPDPSVRGALASNFSTEFLPSAAAAVANLNAQTDAASNAADVEKTAYYAQAVLADQLLALRSGKMTPSQFATATSSDAMAAALARTVLPGRMESPGTNGVLPAGASAPQQQDSTSGGSGGRPSKLTIILLATLIPCAAVVAAIIAAAVIAQRQADQDIDEADMSLAYSGGSGRYWWRSPLWGRGDSGSAPSGQTLPGSSSMK</sequence>
<dbReference type="EMBL" id="CAXHTA020000010">
    <property type="protein sequence ID" value="CAL5224066.1"/>
    <property type="molecule type" value="Genomic_DNA"/>
</dbReference>
<keyword evidence="5" id="KW-1185">Reference proteome</keyword>
<feature type="region of interest" description="Disordered" evidence="1">
    <location>
        <begin position="35"/>
        <end position="64"/>
    </location>
</feature>
<evidence type="ECO:0000313" key="4">
    <source>
        <dbReference type="EMBL" id="CAL5224066.1"/>
    </source>
</evidence>
<feature type="signal peptide" evidence="3">
    <location>
        <begin position="1"/>
        <end position="20"/>
    </location>
</feature>
<evidence type="ECO:0000256" key="2">
    <source>
        <dbReference type="SAM" id="Phobius"/>
    </source>
</evidence>
<reference evidence="4 5" key="1">
    <citation type="submission" date="2024-06" db="EMBL/GenBank/DDBJ databases">
        <authorList>
            <person name="Kraege A."/>
            <person name="Thomma B."/>
        </authorList>
    </citation>
    <scope>NUCLEOTIDE SEQUENCE [LARGE SCALE GENOMIC DNA]</scope>
</reference>
<organism evidence="4 5">
    <name type="scientific">Coccomyxa viridis</name>
    <dbReference type="NCBI Taxonomy" id="1274662"/>
    <lineage>
        <taxon>Eukaryota</taxon>
        <taxon>Viridiplantae</taxon>
        <taxon>Chlorophyta</taxon>
        <taxon>core chlorophytes</taxon>
        <taxon>Trebouxiophyceae</taxon>
        <taxon>Trebouxiophyceae incertae sedis</taxon>
        <taxon>Coccomyxaceae</taxon>
        <taxon>Coccomyxa</taxon>
    </lineage>
</organism>
<evidence type="ECO:0000256" key="3">
    <source>
        <dbReference type="SAM" id="SignalP"/>
    </source>
</evidence>
<feature type="chain" id="PRO_5046491845" evidence="3">
    <location>
        <begin position="21"/>
        <end position="989"/>
    </location>
</feature>
<evidence type="ECO:0000313" key="5">
    <source>
        <dbReference type="Proteomes" id="UP001497392"/>
    </source>
</evidence>
<keyword evidence="2" id="KW-0472">Membrane</keyword>
<gene>
    <name evidence="4" type="primary">g6691</name>
    <name evidence="4" type="ORF">VP750_LOCUS5725</name>
</gene>
<keyword evidence="3" id="KW-0732">Signal</keyword>
<keyword evidence="2" id="KW-0812">Transmembrane</keyword>
<feature type="region of interest" description="Disordered" evidence="1">
    <location>
        <begin position="880"/>
        <end position="906"/>
    </location>
</feature>
<evidence type="ECO:0000256" key="1">
    <source>
        <dbReference type="SAM" id="MobiDB-lite"/>
    </source>
</evidence>